<sequence length="230" mass="26623">MIRLYIEGCKPGKVHLKLDQIHYLKNVMRKKNTDKLEVFYNGKSWVAEIEFPNINVTEELNNANKTTKPILGIASIRKNKIEMAIEKATELGAREVFILKTDRTNHYFDDLPRLNKIAIEACEQSRNNLVPKINKLTTLQSFLELHTNPNVCHAFDRCFLENNNYINNVVKNEFNINPILIGPEGGWSDKEIDLFMQYNVNFVKIHENVLRAETAAISALTLWNEHNNKN</sequence>
<dbReference type="Gene3D" id="2.40.240.20">
    <property type="entry name" value="Hypothetical PUA domain-like, domain 1"/>
    <property type="match status" value="1"/>
</dbReference>
<evidence type="ECO:0000256" key="10">
    <source>
        <dbReference type="PIRNR" id="PIRNR015601"/>
    </source>
</evidence>
<dbReference type="PANTHER" id="PTHR30027:SF3">
    <property type="entry name" value="16S RRNA (URACIL(1498)-N(3))-METHYLTRANSFERASE"/>
    <property type="match status" value="1"/>
</dbReference>
<evidence type="ECO:0000256" key="4">
    <source>
        <dbReference type="ARBA" id="ARBA00022552"/>
    </source>
</evidence>
<evidence type="ECO:0000313" key="13">
    <source>
        <dbReference type="EMBL" id="QEK38840.1"/>
    </source>
</evidence>
<evidence type="ECO:0000256" key="5">
    <source>
        <dbReference type="ARBA" id="ARBA00022603"/>
    </source>
</evidence>
<dbReference type="GO" id="GO:0005737">
    <property type="term" value="C:cytoplasm"/>
    <property type="evidence" value="ECO:0007669"/>
    <property type="project" value="UniProtKB-SubCell"/>
</dbReference>
<keyword evidence="6 10" id="KW-0808">Transferase</keyword>
<evidence type="ECO:0000259" key="11">
    <source>
        <dbReference type="Pfam" id="PF04452"/>
    </source>
</evidence>
<feature type="domain" description="Ribosomal RNA small subunit methyltransferase E methyltransferase" evidence="11">
    <location>
        <begin position="70"/>
        <end position="223"/>
    </location>
</feature>
<evidence type="ECO:0000259" key="12">
    <source>
        <dbReference type="Pfam" id="PF20260"/>
    </source>
</evidence>
<dbReference type="KEGG" id="nabu:FZC36_00050"/>
<dbReference type="InterPro" id="IPR046887">
    <property type="entry name" value="RsmE_PUA-like"/>
</dbReference>
<dbReference type="NCBIfam" id="TIGR00046">
    <property type="entry name" value="RsmE family RNA methyltransferase"/>
    <property type="match status" value="1"/>
</dbReference>
<name>A0A5C0UGI4_9PROT</name>
<dbReference type="InterPro" id="IPR029028">
    <property type="entry name" value="Alpha/beta_knot_MTases"/>
</dbReference>
<dbReference type="Pfam" id="PF04452">
    <property type="entry name" value="Methyltrans_RNA"/>
    <property type="match status" value="1"/>
</dbReference>
<reference evidence="13 14" key="1">
    <citation type="submission" date="2019-08" db="EMBL/GenBank/DDBJ databases">
        <title>Highly reduced genomes of protist endosymbionts show evolutionary convergence.</title>
        <authorList>
            <person name="George E."/>
            <person name="Husnik F."/>
            <person name="Tashyreva D."/>
            <person name="Prokopchuk G."/>
            <person name="Horak A."/>
            <person name="Kwong W.K."/>
            <person name="Lukes J."/>
            <person name="Keeling P.J."/>
        </authorList>
    </citation>
    <scope>NUCLEOTIDE SEQUENCE [LARGE SCALE GENOMIC DNA]</scope>
    <source>
        <strain evidence="13">1604HC</strain>
    </source>
</reference>
<comment type="subcellular location">
    <subcellularLocation>
        <location evidence="1 10">Cytoplasm</location>
    </subcellularLocation>
</comment>
<evidence type="ECO:0000256" key="2">
    <source>
        <dbReference type="ARBA" id="ARBA00005528"/>
    </source>
</evidence>
<dbReference type="Proteomes" id="UP000324924">
    <property type="component" value="Chromosome"/>
</dbReference>
<dbReference type="OrthoDB" id="9815641at2"/>
<gene>
    <name evidence="13" type="ORF">FZC36_00050</name>
</gene>
<dbReference type="InterPro" id="IPR046886">
    <property type="entry name" value="RsmE_MTase_dom"/>
</dbReference>
<dbReference type="GO" id="GO:0070475">
    <property type="term" value="P:rRNA base methylation"/>
    <property type="evidence" value="ECO:0007669"/>
    <property type="project" value="TreeGrafter"/>
</dbReference>
<dbReference type="CDD" id="cd18084">
    <property type="entry name" value="RsmE-like"/>
    <property type="match status" value="1"/>
</dbReference>
<organism evidence="13 14">
    <name type="scientific">Candidatus Nesciobacter abundans</name>
    <dbReference type="NCBI Taxonomy" id="2601668"/>
    <lineage>
        <taxon>Bacteria</taxon>
        <taxon>Pseudomonadati</taxon>
        <taxon>Pseudomonadota</taxon>
        <taxon>Alphaproteobacteria</taxon>
        <taxon>Holosporales</taxon>
        <taxon>Holosporaceae</taxon>
        <taxon>Candidatus Nesciobacter</taxon>
    </lineage>
</organism>
<dbReference type="EC" id="2.1.1.193" evidence="10"/>
<evidence type="ECO:0000256" key="6">
    <source>
        <dbReference type="ARBA" id="ARBA00022679"/>
    </source>
</evidence>
<dbReference type="InterPro" id="IPR006700">
    <property type="entry name" value="RsmE"/>
</dbReference>
<proteinExistence type="inferred from homology"/>
<dbReference type="GO" id="GO:0070042">
    <property type="term" value="F:rRNA (uridine-N3-)-methyltransferase activity"/>
    <property type="evidence" value="ECO:0007669"/>
    <property type="project" value="TreeGrafter"/>
</dbReference>
<dbReference type="EMBL" id="CP043314">
    <property type="protein sequence ID" value="QEK38840.1"/>
    <property type="molecule type" value="Genomic_DNA"/>
</dbReference>
<evidence type="ECO:0000256" key="3">
    <source>
        <dbReference type="ARBA" id="ARBA00022490"/>
    </source>
</evidence>
<dbReference type="PANTHER" id="PTHR30027">
    <property type="entry name" value="RIBOSOMAL RNA SMALL SUBUNIT METHYLTRANSFERASE E"/>
    <property type="match status" value="1"/>
</dbReference>
<keyword evidence="3 10" id="KW-0963">Cytoplasm</keyword>
<dbReference type="AlphaFoldDB" id="A0A5C0UGI4"/>
<comment type="similarity">
    <text evidence="2 10">Belongs to the RNA methyltransferase RsmE family.</text>
</comment>
<keyword evidence="4 10" id="KW-0698">rRNA processing</keyword>
<evidence type="ECO:0000256" key="1">
    <source>
        <dbReference type="ARBA" id="ARBA00004496"/>
    </source>
</evidence>
<comment type="catalytic activity">
    <reaction evidence="9 10">
        <text>uridine(1498) in 16S rRNA + S-adenosyl-L-methionine = N(3)-methyluridine(1498) in 16S rRNA + S-adenosyl-L-homocysteine + H(+)</text>
        <dbReference type="Rhea" id="RHEA:42920"/>
        <dbReference type="Rhea" id="RHEA-COMP:10283"/>
        <dbReference type="Rhea" id="RHEA-COMP:10284"/>
        <dbReference type="ChEBI" id="CHEBI:15378"/>
        <dbReference type="ChEBI" id="CHEBI:57856"/>
        <dbReference type="ChEBI" id="CHEBI:59789"/>
        <dbReference type="ChEBI" id="CHEBI:65315"/>
        <dbReference type="ChEBI" id="CHEBI:74502"/>
        <dbReference type="EC" id="2.1.1.193"/>
    </reaction>
</comment>
<keyword evidence="7 10" id="KW-0949">S-adenosyl-L-methionine</keyword>
<evidence type="ECO:0000256" key="9">
    <source>
        <dbReference type="ARBA" id="ARBA00047944"/>
    </source>
</evidence>
<feature type="domain" description="Ribosomal RNA small subunit methyltransferase E PUA-like" evidence="12">
    <location>
        <begin position="19"/>
        <end position="50"/>
    </location>
</feature>
<keyword evidence="5 10" id="KW-0489">Methyltransferase</keyword>
<dbReference type="RefSeq" id="WP_148971963.1">
    <property type="nucleotide sequence ID" value="NZ_CP043314.1"/>
</dbReference>
<accession>A0A5C0UGI4</accession>
<keyword evidence="14" id="KW-1185">Reference proteome</keyword>
<evidence type="ECO:0000313" key="14">
    <source>
        <dbReference type="Proteomes" id="UP000324924"/>
    </source>
</evidence>
<dbReference type="InterPro" id="IPR029026">
    <property type="entry name" value="tRNA_m1G_MTases_N"/>
</dbReference>
<dbReference type="Gene3D" id="3.40.1280.10">
    <property type="match status" value="1"/>
</dbReference>
<comment type="function">
    <text evidence="8 10">Specifically methylates the N3 position of the uracil ring of uridine 1498 (m3U1498) in 16S rRNA. Acts on the fully assembled 30S ribosomal subunit.</text>
</comment>
<dbReference type="PIRSF" id="PIRSF015601">
    <property type="entry name" value="MTase_slr0722"/>
    <property type="match status" value="1"/>
</dbReference>
<evidence type="ECO:0000256" key="8">
    <source>
        <dbReference type="ARBA" id="ARBA00025699"/>
    </source>
</evidence>
<evidence type="ECO:0000256" key="7">
    <source>
        <dbReference type="ARBA" id="ARBA00022691"/>
    </source>
</evidence>
<dbReference type="Pfam" id="PF20260">
    <property type="entry name" value="PUA_4"/>
    <property type="match status" value="1"/>
</dbReference>
<dbReference type="SUPFAM" id="SSF75217">
    <property type="entry name" value="alpha/beta knot"/>
    <property type="match status" value="1"/>
</dbReference>
<protein>
    <recommendedName>
        <fullName evidence="10">Ribosomal RNA small subunit methyltransferase E</fullName>
        <ecNumber evidence="10">2.1.1.193</ecNumber>
    </recommendedName>
</protein>